<dbReference type="EMBL" id="JAUDZG010000001">
    <property type="protein sequence ID" value="KAK3310049.1"/>
    <property type="molecule type" value="Genomic_DNA"/>
</dbReference>
<reference evidence="3" key="2">
    <citation type="submission" date="2023-06" db="EMBL/GenBank/DDBJ databases">
        <authorList>
            <consortium name="Lawrence Berkeley National Laboratory"/>
            <person name="Mondo S.J."/>
            <person name="Hensen N."/>
            <person name="Bonometti L."/>
            <person name="Westerberg I."/>
            <person name="Brannstrom I.O."/>
            <person name="Guillou S."/>
            <person name="Cros-Aarteil S."/>
            <person name="Calhoun S."/>
            <person name="Haridas S."/>
            <person name="Kuo A."/>
            <person name="Pangilinan J."/>
            <person name="Riley R."/>
            <person name="Labutti K."/>
            <person name="Andreopoulos B."/>
            <person name="Lipzen A."/>
            <person name="Chen C."/>
            <person name="Yanf M."/>
            <person name="Daum C."/>
            <person name="Ng V."/>
            <person name="Clum A."/>
            <person name="Steindorff A."/>
            <person name="Ohm R."/>
            <person name="Martin F."/>
            <person name="Silar P."/>
            <person name="Natvig D."/>
            <person name="Lalanne C."/>
            <person name="Gautier V."/>
            <person name="Ament-Velasquez S.L."/>
            <person name="Kruys A."/>
            <person name="Hutchinson M.I."/>
            <person name="Powell A.J."/>
            <person name="Barry K."/>
            <person name="Miller A.N."/>
            <person name="Grigoriev I.V."/>
            <person name="Debuchy R."/>
            <person name="Gladieux P."/>
            <person name="Thoren M.H."/>
            <person name="Johannesson H."/>
        </authorList>
    </citation>
    <scope>NUCLEOTIDE SEQUENCE</scope>
    <source>
        <strain evidence="3">CBS 333.67</strain>
    </source>
</reference>
<feature type="signal peptide" evidence="2">
    <location>
        <begin position="1"/>
        <end position="18"/>
    </location>
</feature>
<dbReference type="RefSeq" id="XP_062725829.1">
    <property type="nucleotide sequence ID" value="XM_062862834.1"/>
</dbReference>
<evidence type="ECO:0000256" key="1">
    <source>
        <dbReference type="SAM" id="MobiDB-lite"/>
    </source>
</evidence>
<organism evidence="3 4">
    <name type="scientific">Chaetomium strumarium</name>
    <dbReference type="NCBI Taxonomy" id="1170767"/>
    <lineage>
        <taxon>Eukaryota</taxon>
        <taxon>Fungi</taxon>
        <taxon>Dikarya</taxon>
        <taxon>Ascomycota</taxon>
        <taxon>Pezizomycotina</taxon>
        <taxon>Sordariomycetes</taxon>
        <taxon>Sordariomycetidae</taxon>
        <taxon>Sordariales</taxon>
        <taxon>Chaetomiaceae</taxon>
        <taxon>Chaetomium</taxon>
    </lineage>
</organism>
<protein>
    <submittedName>
        <fullName evidence="3">Uncharacterized protein</fullName>
    </submittedName>
</protein>
<evidence type="ECO:0000313" key="4">
    <source>
        <dbReference type="Proteomes" id="UP001273166"/>
    </source>
</evidence>
<evidence type="ECO:0000256" key="2">
    <source>
        <dbReference type="SAM" id="SignalP"/>
    </source>
</evidence>
<feature type="compositionally biased region" description="Low complexity" evidence="1">
    <location>
        <begin position="116"/>
        <end position="143"/>
    </location>
</feature>
<keyword evidence="4" id="KW-1185">Reference proteome</keyword>
<accession>A0AAJ0H1Y7</accession>
<dbReference type="GeneID" id="87881663"/>
<feature type="region of interest" description="Disordered" evidence="1">
    <location>
        <begin position="116"/>
        <end position="174"/>
    </location>
</feature>
<comment type="caution">
    <text evidence="3">The sequence shown here is derived from an EMBL/GenBank/DDBJ whole genome shotgun (WGS) entry which is preliminary data.</text>
</comment>
<name>A0AAJ0H1Y7_9PEZI</name>
<sequence>MRFTSIVAAGAFALFANAQSTTSVSSAASTTIDAAQASQSALQAEMIKCIEACTPGDVACTSKCIAVPNPSDSQVNNTNNCVGNCPKGNGTEPEVAAYQKCVQDCINSNYFTATAGTPSPTGSSGSDNNNNNNNNDGNNNGDGSSSGSGSGNGNTNPSGTSGNGASGTESGAAATSSTGAASQLMQVSGSAVGILGFLAAVMAL</sequence>
<evidence type="ECO:0000313" key="3">
    <source>
        <dbReference type="EMBL" id="KAK3310049.1"/>
    </source>
</evidence>
<keyword evidence="2" id="KW-0732">Signal</keyword>
<feature type="chain" id="PRO_5042603329" evidence="2">
    <location>
        <begin position="19"/>
        <end position="204"/>
    </location>
</feature>
<dbReference type="AlphaFoldDB" id="A0AAJ0H1Y7"/>
<proteinExistence type="predicted"/>
<gene>
    <name evidence="3" type="ORF">B0T15DRAFT_22299</name>
</gene>
<dbReference type="Proteomes" id="UP001273166">
    <property type="component" value="Unassembled WGS sequence"/>
</dbReference>
<reference evidence="3" key="1">
    <citation type="journal article" date="2023" name="Mol. Phylogenet. Evol.">
        <title>Genome-scale phylogeny and comparative genomics of the fungal order Sordariales.</title>
        <authorList>
            <person name="Hensen N."/>
            <person name="Bonometti L."/>
            <person name="Westerberg I."/>
            <person name="Brannstrom I.O."/>
            <person name="Guillou S."/>
            <person name="Cros-Aarteil S."/>
            <person name="Calhoun S."/>
            <person name="Haridas S."/>
            <person name="Kuo A."/>
            <person name="Mondo S."/>
            <person name="Pangilinan J."/>
            <person name="Riley R."/>
            <person name="LaButti K."/>
            <person name="Andreopoulos B."/>
            <person name="Lipzen A."/>
            <person name="Chen C."/>
            <person name="Yan M."/>
            <person name="Daum C."/>
            <person name="Ng V."/>
            <person name="Clum A."/>
            <person name="Steindorff A."/>
            <person name="Ohm R.A."/>
            <person name="Martin F."/>
            <person name="Silar P."/>
            <person name="Natvig D.O."/>
            <person name="Lalanne C."/>
            <person name="Gautier V."/>
            <person name="Ament-Velasquez S.L."/>
            <person name="Kruys A."/>
            <person name="Hutchinson M.I."/>
            <person name="Powell A.J."/>
            <person name="Barry K."/>
            <person name="Miller A.N."/>
            <person name="Grigoriev I.V."/>
            <person name="Debuchy R."/>
            <person name="Gladieux P."/>
            <person name="Hiltunen Thoren M."/>
            <person name="Johannesson H."/>
        </authorList>
    </citation>
    <scope>NUCLEOTIDE SEQUENCE</scope>
    <source>
        <strain evidence="3">CBS 333.67</strain>
    </source>
</reference>